<gene>
    <name evidence="5" type="ORF">PENTCL1PPCAC_16316</name>
</gene>
<feature type="non-terminal residue" evidence="5">
    <location>
        <position position="90"/>
    </location>
</feature>
<dbReference type="InterPro" id="IPR050271">
    <property type="entry name" value="UDP-glycosyltransferase"/>
</dbReference>
<protein>
    <recommendedName>
        <fullName evidence="2">glucuronosyltransferase</fullName>
        <ecNumber evidence="2">2.4.1.17</ecNumber>
    </recommendedName>
</protein>
<proteinExistence type="inferred from homology"/>
<evidence type="ECO:0000256" key="3">
    <source>
        <dbReference type="ARBA" id="ARBA00022676"/>
    </source>
</evidence>
<evidence type="ECO:0000256" key="1">
    <source>
        <dbReference type="ARBA" id="ARBA00009995"/>
    </source>
</evidence>
<dbReference type="GO" id="GO:0015020">
    <property type="term" value="F:glucuronosyltransferase activity"/>
    <property type="evidence" value="ECO:0007669"/>
    <property type="project" value="UniProtKB-EC"/>
</dbReference>
<dbReference type="EC" id="2.4.1.17" evidence="2"/>
<reference evidence="5" key="1">
    <citation type="submission" date="2023-10" db="EMBL/GenBank/DDBJ databases">
        <title>Genome assembly of Pristionchus species.</title>
        <authorList>
            <person name="Yoshida K."/>
            <person name="Sommer R.J."/>
        </authorList>
    </citation>
    <scope>NUCLEOTIDE SEQUENCE</scope>
    <source>
        <strain evidence="5">RS0144</strain>
    </source>
</reference>
<evidence type="ECO:0000313" key="5">
    <source>
        <dbReference type="EMBL" id="GMS94141.1"/>
    </source>
</evidence>
<dbReference type="AlphaFoldDB" id="A0AAV5TIK5"/>
<sequence length="90" mass="9985">MDVHSMWDRLVNIYANVLLRMSFGLIRSAIDSLFKEKFGPNFPTVLEISSNSAYVFVNSEPLIDFAAPTMSKVIHIGGIGATNPKQLNKV</sequence>
<keyword evidence="4" id="KW-0808">Transferase</keyword>
<name>A0AAV5TIK5_9BILA</name>
<dbReference type="PANTHER" id="PTHR48043:SF23">
    <property type="entry name" value="UDP-GLUCURONOSYLTRANSFERASE"/>
    <property type="match status" value="1"/>
</dbReference>
<dbReference type="SUPFAM" id="SSF53756">
    <property type="entry name" value="UDP-Glycosyltransferase/glycogen phosphorylase"/>
    <property type="match status" value="1"/>
</dbReference>
<comment type="caution">
    <text evidence="5">The sequence shown here is derived from an EMBL/GenBank/DDBJ whole genome shotgun (WGS) entry which is preliminary data.</text>
</comment>
<keyword evidence="3" id="KW-0328">Glycosyltransferase</keyword>
<comment type="similarity">
    <text evidence="1">Belongs to the UDP-glycosyltransferase family.</text>
</comment>
<dbReference type="Proteomes" id="UP001432027">
    <property type="component" value="Unassembled WGS sequence"/>
</dbReference>
<evidence type="ECO:0000256" key="2">
    <source>
        <dbReference type="ARBA" id="ARBA00012544"/>
    </source>
</evidence>
<keyword evidence="6" id="KW-1185">Reference proteome</keyword>
<organism evidence="5 6">
    <name type="scientific">Pristionchus entomophagus</name>
    <dbReference type="NCBI Taxonomy" id="358040"/>
    <lineage>
        <taxon>Eukaryota</taxon>
        <taxon>Metazoa</taxon>
        <taxon>Ecdysozoa</taxon>
        <taxon>Nematoda</taxon>
        <taxon>Chromadorea</taxon>
        <taxon>Rhabditida</taxon>
        <taxon>Rhabditina</taxon>
        <taxon>Diplogasteromorpha</taxon>
        <taxon>Diplogasteroidea</taxon>
        <taxon>Neodiplogasteridae</taxon>
        <taxon>Pristionchus</taxon>
    </lineage>
</organism>
<dbReference type="EMBL" id="BTSX01000004">
    <property type="protein sequence ID" value="GMS94141.1"/>
    <property type="molecule type" value="Genomic_DNA"/>
</dbReference>
<dbReference type="PANTHER" id="PTHR48043">
    <property type="entry name" value="EG:EG0003.4 PROTEIN-RELATED"/>
    <property type="match status" value="1"/>
</dbReference>
<evidence type="ECO:0000313" key="6">
    <source>
        <dbReference type="Proteomes" id="UP001432027"/>
    </source>
</evidence>
<accession>A0AAV5TIK5</accession>
<evidence type="ECO:0000256" key="4">
    <source>
        <dbReference type="ARBA" id="ARBA00022679"/>
    </source>
</evidence>